<dbReference type="Proteomes" id="UP000236959">
    <property type="component" value="Unassembled WGS sequence"/>
</dbReference>
<dbReference type="Pfam" id="PF12224">
    <property type="entry name" value="Amidoligase_2"/>
    <property type="match status" value="1"/>
</dbReference>
<evidence type="ECO:0000313" key="3">
    <source>
        <dbReference type="Proteomes" id="UP000236959"/>
    </source>
</evidence>
<organism evidence="2 3">
    <name type="scientific">Roseibium marinum</name>
    <dbReference type="NCBI Taxonomy" id="281252"/>
    <lineage>
        <taxon>Bacteria</taxon>
        <taxon>Pseudomonadati</taxon>
        <taxon>Pseudomonadota</taxon>
        <taxon>Alphaproteobacteria</taxon>
        <taxon>Hyphomicrobiales</taxon>
        <taxon>Stappiaceae</taxon>
        <taxon>Roseibium</taxon>
    </lineage>
</organism>
<gene>
    <name evidence="2" type="ORF">CLV41_101259</name>
</gene>
<feature type="region of interest" description="Disordered" evidence="1">
    <location>
        <begin position="1"/>
        <end position="22"/>
    </location>
</feature>
<dbReference type="AlphaFoldDB" id="A0A2S3V1R2"/>
<name>A0A2S3V1R2_9HYPH</name>
<accession>A0A2S3V1R2</accession>
<dbReference type="EMBL" id="PPCN01000001">
    <property type="protein sequence ID" value="POF33810.1"/>
    <property type="molecule type" value="Genomic_DNA"/>
</dbReference>
<keyword evidence="3" id="KW-1185">Reference proteome</keyword>
<comment type="caution">
    <text evidence="2">The sequence shown here is derived from an EMBL/GenBank/DDBJ whole genome shotgun (WGS) entry which is preliminary data.</text>
</comment>
<evidence type="ECO:0000256" key="1">
    <source>
        <dbReference type="SAM" id="MobiDB-lite"/>
    </source>
</evidence>
<reference evidence="2 3" key="1">
    <citation type="submission" date="2018-01" db="EMBL/GenBank/DDBJ databases">
        <title>Genomic Encyclopedia of Archaeal and Bacterial Type Strains, Phase II (KMG-II): from individual species to whole genera.</title>
        <authorList>
            <person name="Goeker M."/>
        </authorList>
    </citation>
    <scope>NUCLEOTIDE SEQUENCE [LARGE SCALE GENOMIC DNA]</scope>
    <source>
        <strain evidence="2 3">DSM 17023</strain>
    </source>
</reference>
<dbReference type="InterPro" id="IPR022025">
    <property type="entry name" value="Amidoligase_2"/>
</dbReference>
<sequence>MKFAELNKTERPGLSGAAQSGSQITPECARRVGVEIEFGGLTALQAAEFIRADLGGSIEKKDSHRYRLTGTELGDLTVELDSKYVHSEDDASDLERKVRSLAGDMTGSIVPTELVTDPLPVSRIADIDALLDRLVAAGALGTQHLHLACGLHLNVEWTGREVLPILRILQAYLISAPDLRREIAPDRVRTLLPFIGRFPQDYEARILDPDYQPDFARFAADYCRANPSKNRELDLLPLLASIDEGAVADALGHPPEAVRPAFHYRLPNASLGARNWSIEKEWDRWLSVEALAADEDRLAAALSARQERQRAPESGGTLTQILNRVIGK</sequence>
<dbReference type="OrthoDB" id="5597599at2"/>
<dbReference type="RefSeq" id="WP_103220473.1">
    <property type="nucleotide sequence ID" value="NZ_PPCN01000001.1"/>
</dbReference>
<feature type="compositionally biased region" description="Basic and acidic residues" evidence="1">
    <location>
        <begin position="1"/>
        <end position="11"/>
    </location>
</feature>
<protein>
    <submittedName>
        <fullName evidence="2">Putative amidoligase enzyme</fullName>
    </submittedName>
</protein>
<dbReference type="GO" id="GO:0016874">
    <property type="term" value="F:ligase activity"/>
    <property type="evidence" value="ECO:0007669"/>
    <property type="project" value="UniProtKB-KW"/>
</dbReference>
<proteinExistence type="predicted"/>
<keyword evidence="2" id="KW-0436">Ligase</keyword>
<evidence type="ECO:0000313" key="2">
    <source>
        <dbReference type="EMBL" id="POF33810.1"/>
    </source>
</evidence>